<organism evidence="2 3">
    <name type="scientific">Splendidivirga corallicola</name>
    <dbReference type="NCBI Taxonomy" id="3051826"/>
    <lineage>
        <taxon>Bacteria</taxon>
        <taxon>Pseudomonadati</taxon>
        <taxon>Bacteroidota</taxon>
        <taxon>Cytophagia</taxon>
        <taxon>Cytophagales</taxon>
        <taxon>Splendidivirgaceae</taxon>
        <taxon>Splendidivirga</taxon>
    </lineage>
</organism>
<comment type="caution">
    <text evidence="2">The sequence shown here is derived from an EMBL/GenBank/DDBJ whole genome shotgun (WGS) entry which is preliminary data.</text>
</comment>
<dbReference type="RefSeq" id="WP_346754808.1">
    <property type="nucleotide sequence ID" value="NZ_JAUJEA010000013.1"/>
</dbReference>
<name>A0ABT8KVI3_9BACT</name>
<evidence type="ECO:0008006" key="4">
    <source>
        <dbReference type="Google" id="ProtNLM"/>
    </source>
</evidence>
<gene>
    <name evidence="2" type="ORF">QQ008_25565</name>
</gene>
<sequence>MKAIIKLLLPVFMFFLPFSTYAQSPFDQFDFLIGSWQGVEKGMAGDGIGFRTYQYELNKNFIFEKNMSTFPITDKKPRGEVHRDFGVISYNKNDSSIVFRQFHVEGFANIYKLDKNASGENKFVFVTREIENNPGNWAARLIVDKVSDTEFRETFEIAMDGKNFSHFLKNHWKKE</sequence>
<protein>
    <recommendedName>
        <fullName evidence="4">DUF1579 domain-containing protein</fullName>
    </recommendedName>
</protein>
<reference evidence="2" key="1">
    <citation type="submission" date="2023-06" db="EMBL/GenBank/DDBJ databases">
        <title>Genomic of Parafulvivirga corallium.</title>
        <authorList>
            <person name="Wang G."/>
        </authorList>
    </citation>
    <scope>NUCLEOTIDE SEQUENCE</scope>
    <source>
        <strain evidence="2">BMA10</strain>
    </source>
</reference>
<dbReference type="Proteomes" id="UP001172082">
    <property type="component" value="Unassembled WGS sequence"/>
</dbReference>
<accession>A0ABT8KVI3</accession>
<keyword evidence="1" id="KW-0732">Signal</keyword>
<proteinExistence type="predicted"/>
<dbReference type="EMBL" id="JAUJEA010000013">
    <property type="protein sequence ID" value="MDN5204784.1"/>
    <property type="molecule type" value="Genomic_DNA"/>
</dbReference>
<evidence type="ECO:0000256" key="1">
    <source>
        <dbReference type="SAM" id="SignalP"/>
    </source>
</evidence>
<evidence type="ECO:0000313" key="2">
    <source>
        <dbReference type="EMBL" id="MDN5204784.1"/>
    </source>
</evidence>
<keyword evidence="3" id="KW-1185">Reference proteome</keyword>
<evidence type="ECO:0000313" key="3">
    <source>
        <dbReference type="Proteomes" id="UP001172082"/>
    </source>
</evidence>
<feature type="chain" id="PRO_5046665960" description="DUF1579 domain-containing protein" evidence="1">
    <location>
        <begin position="23"/>
        <end position="175"/>
    </location>
</feature>
<feature type="signal peptide" evidence="1">
    <location>
        <begin position="1"/>
        <end position="22"/>
    </location>
</feature>